<sequence length="142" mass="16276">MHNQKERRKNEKTREVYVCERCENVCESTDCYLCDAVSARKIPMEIDTKTMMQGVREVLALIESKQISIMLSRCFDAPSDLAVVNMAKETILEDLNKIDFVFNDVTAVKYKGFMRECLGIGLLDPYKTVEGEQVTGLFIFTE</sequence>
<name>A0A9X6B3H5_BACCE</name>
<organism evidence="1 2">
    <name type="scientific">Bacillus cereus</name>
    <dbReference type="NCBI Taxonomy" id="1396"/>
    <lineage>
        <taxon>Bacteria</taxon>
        <taxon>Bacillati</taxon>
        <taxon>Bacillota</taxon>
        <taxon>Bacilli</taxon>
        <taxon>Bacillales</taxon>
        <taxon>Bacillaceae</taxon>
        <taxon>Bacillus</taxon>
        <taxon>Bacillus cereus group</taxon>
    </lineage>
</organism>
<reference evidence="1 2" key="1">
    <citation type="submission" date="2017-01" db="EMBL/GenBank/DDBJ databases">
        <title>Bacillus cereus isolates.</title>
        <authorList>
            <person name="Beno S.M."/>
        </authorList>
    </citation>
    <scope>NUCLEOTIDE SEQUENCE [LARGE SCALE GENOMIC DNA]</scope>
    <source>
        <strain evidence="1 2">FSL K6-1030</strain>
    </source>
</reference>
<dbReference type="EMBL" id="MUAU01000320">
    <property type="protein sequence ID" value="OOR70900.1"/>
    <property type="molecule type" value="Genomic_DNA"/>
</dbReference>
<evidence type="ECO:0000313" key="2">
    <source>
        <dbReference type="Proteomes" id="UP000190641"/>
    </source>
</evidence>
<protein>
    <submittedName>
        <fullName evidence="1">Uncharacterized protein</fullName>
    </submittedName>
</protein>
<dbReference type="Proteomes" id="UP000190641">
    <property type="component" value="Unassembled WGS sequence"/>
</dbReference>
<accession>A0A9X6B3H5</accession>
<gene>
    <name evidence="1" type="ORF">BLX06_33880</name>
</gene>
<dbReference type="AlphaFoldDB" id="A0A9X6B3H5"/>
<evidence type="ECO:0000313" key="1">
    <source>
        <dbReference type="EMBL" id="OOR70900.1"/>
    </source>
</evidence>
<comment type="caution">
    <text evidence="1">The sequence shown here is derived from an EMBL/GenBank/DDBJ whole genome shotgun (WGS) entry which is preliminary data.</text>
</comment>
<proteinExistence type="predicted"/>